<evidence type="ECO:0000313" key="1">
    <source>
        <dbReference type="EMBL" id="GBM66080.1"/>
    </source>
</evidence>
<protein>
    <submittedName>
        <fullName evidence="1">Uncharacterized protein</fullName>
    </submittedName>
</protein>
<evidence type="ECO:0000313" key="2">
    <source>
        <dbReference type="Proteomes" id="UP000499080"/>
    </source>
</evidence>
<dbReference type="Proteomes" id="UP000499080">
    <property type="component" value="Unassembled WGS sequence"/>
</dbReference>
<organism evidence="1 2">
    <name type="scientific">Araneus ventricosus</name>
    <name type="common">Orbweaver spider</name>
    <name type="synonym">Epeira ventricosa</name>
    <dbReference type="NCBI Taxonomy" id="182803"/>
    <lineage>
        <taxon>Eukaryota</taxon>
        <taxon>Metazoa</taxon>
        <taxon>Ecdysozoa</taxon>
        <taxon>Arthropoda</taxon>
        <taxon>Chelicerata</taxon>
        <taxon>Arachnida</taxon>
        <taxon>Araneae</taxon>
        <taxon>Araneomorphae</taxon>
        <taxon>Entelegynae</taxon>
        <taxon>Araneoidea</taxon>
        <taxon>Araneidae</taxon>
        <taxon>Araneus</taxon>
    </lineage>
</organism>
<accession>A0A4Y2HLF3</accession>
<dbReference type="AlphaFoldDB" id="A0A4Y2HLF3"/>
<keyword evidence="2" id="KW-1185">Reference proteome</keyword>
<sequence length="105" mass="11494">MTSTSPSSLIQQIDIITKCVSQHQDPGLKVLQINLQKTDNLRKAIADQKIDLIIAQESYVYNGAILGLPQRWAKWSSLNNKAAIFAPVSLSPVVLAPKENAIAIK</sequence>
<dbReference type="EMBL" id="BGPR01002006">
    <property type="protein sequence ID" value="GBM66080.1"/>
    <property type="molecule type" value="Genomic_DNA"/>
</dbReference>
<reference evidence="1 2" key="1">
    <citation type="journal article" date="2019" name="Sci. Rep.">
        <title>Orb-weaving spider Araneus ventricosus genome elucidates the spidroin gene catalogue.</title>
        <authorList>
            <person name="Kono N."/>
            <person name="Nakamura H."/>
            <person name="Ohtoshi R."/>
            <person name="Moran D.A.P."/>
            <person name="Shinohara A."/>
            <person name="Yoshida Y."/>
            <person name="Fujiwara M."/>
            <person name="Mori M."/>
            <person name="Tomita M."/>
            <person name="Arakawa K."/>
        </authorList>
    </citation>
    <scope>NUCLEOTIDE SEQUENCE [LARGE SCALE GENOMIC DNA]</scope>
</reference>
<proteinExistence type="predicted"/>
<name>A0A4Y2HLF3_ARAVE</name>
<gene>
    <name evidence="1" type="ORF">AVEN_177131_1</name>
</gene>
<comment type="caution">
    <text evidence="1">The sequence shown here is derived from an EMBL/GenBank/DDBJ whole genome shotgun (WGS) entry which is preliminary data.</text>
</comment>